<protein>
    <recommendedName>
        <fullName evidence="5">Pentacotripeptide-repeat region of PRORP domain-containing protein</fullName>
    </recommendedName>
</protein>
<proteinExistence type="inferred from homology"/>
<feature type="region of interest" description="Disordered" evidence="2">
    <location>
        <begin position="24"/>
        <end position="51"/>
    </location>
</feature>
<evidence type="ECO:0000256" key="2">
    <source>
        <dbReference type="SAM" id="MobiDB-lite"/>
    </source>
</evidence>
<dbReference type="PANTHER" id="PTHR47874:SF1">
    <property type="entry name" value="OS05G0407900 PROTEIN"/>
    <property type="match status" value="1"/>
</dbReference>
<dbReference type="InterPro" id="IPR011990">
    <property type="entry name" value="TPR-like_helical_dom_sf"/>
</dbReference>
<dbReference type="AlphaFoldDB" id="A0A5J9U6V6"/>
<evidence type="ECO:0000256" key="1">
    <source>
        <dbReference type="ARBA" id="ARBA00007626"/>
    </source>
</evidence>
<feature type="non-terminal residue" evidence="3">
    <location>
        <position position="1"/>
    </location>
</feature>
<organism evidence="3 4">
    <name type="scientific">Eragrostis curvula</name>
    <name type="common">weeping love grass</name>
    <dbReference type="NCBI Taxonomy" id="38414"/>
    <lineage>
        <taxon>Eukaryota</taxon>
        <taxon>Viridiplantae</taxon>
        <taxon>Streptophyta</taxon>
        <taxon>Embryophyta</taxon>
        <taxon>Tracheophyta</taxon>
        <taxon>Spermatophyta</taxon>
        <taxon>Magnoliopsida</taxon>
        <taxon>Liliopsida</taxon>
        <taxon>Poales</taxon>
        <taxon>Poaceae</taxon>
        <taxon>PACMAD clade</taxon>
        <taxon>Chloridoideae</taxon>
        <taxon>Eragrostideae</taxon>
        <taxon>Eragrostidinae</taxon>
        <taxon>Eragrostis</taxon>
    </lineage>
</organism>
<evidence type="ECO:0000313" key="3">
    <source>
        <dbReference type="EMBL" id="TVU19333.1"/>
    </source>
</evidence>
<comment type="caution">
    <text evidence="3">The sequence shown here is derived from an EMBL/GenBank/DDBJ whole genome shotgun (WGS) entry which is preliminary data.</text>
</comment>
<name>A0A5J9U6V6_9POAL</name>
<dbReference type="EMBL" id="RWGY01000029">
    <property type="protein sequence ID" value="TVU19333.1"/>
    <property type="molecule type" value="Genomic_DNA"/>
</dbReference>
<dbReference type="Proteomes" id="UP000324897">
    <property type="component" value="Chromosome 7"/>
</dbReference>
<evidence type="ECO:0000313" key="4">
    <source>
        <dbReference type="Proteomes" id="UP000324897"/>
    </source>
</evidence>
<feature type="compositionally biased region" description="Polar residues" evidence="2">
    <location>
        <begin position="24"/>
        <end position="37"/>
    </location>
</feature>
<keyword evidence="4" id="KW-1185">Reference proteome</keyword>
<dbReference type="PANTHER" id="PTHR47874">
    <property type="entry name" value="EXPRESSED PROTEIN"/>
    <property type="match status" value="1"/>
</dbReference>
<dbReference type="Gramene" id="TVU19333">
    <property type="protein sequence ID" value="TVU19333"/>
    <property type="gene ID" value="EJB05_35477"/>
</dbReference>
<dbReference type="GO" id="GO:0003729">
    <property type="term" value="F:mRNA binding"/>
    <property type="evidence" value="ECO:0007669"/>
    <property type="project" value="InterPro"/>
</dbReference>
<dbReference type="OrthoDB" id="185373at2759"/>
<dbReference type="Gene3D" id="1.25.40.10">
    <property type="entry name" value="Tetratricopeptide repeat domain"/>
    <property type="match status" value="1"/>
</dbReference>
<accession>A0A5J9U6V6</accession>
<evidence type="ECO:0008006" key="5">
    <source>
        <dbReference type="Google" id="ProtNLM"/>
    </source>
</evidence>
<comment type="similarity">
    <text evidence="1">Belongs to the PPR family. P subfamily.</text>
</comment>
<reference evidence="3 4" key="1">
    <citation type="journal article" date="2019" name="Sci. Rep.">
        <title>A high-quality genome of Eragrostis curvula grass provides insights into Poaceae evolution and supports new strategies to enhance forage quality.</title>
        <authorList>
            <person name="Carballo J."/>
            <person name="Santos B.A.C.M."/>
            <person name="Zappacosta D."/>
            <person name="Garbus I."/>
            <person name="Selva J.P."/>
            <person name="Gallo C.A."/>
            <person name="Diaz A."/>
            <person name="Albertini E."/>
            <person name="Caccamo M."/>
            <person name="Echenique V."/>
        </authorList>
    </citation>
    <scope>NUCLEOTIDE SEQUENCE [LARGE SCALE GENOMIC DNA]</scope>
    <source>
        <strain evidence="4">cv. Victoria</strain>
        <tissue evidence="3">Leaf</tissue>
    </source>
</reference>
<dbReference type="InterPro" id="IPR044179">
    <property type="entry name" value="PPR5-like"/>
</dbReference>
<gene>
    <name evidence="3" type="ORF">EJB05_35477</name>
</gene>
<sequence>MSRGRTRSLLPLIRGGLHRRSLTSITVPPDSIPSTSFLRPPQSQPPPADPALRWRVTWSPTSPPLSSSTASHLRAAVSSLATSLLALLGPDPDPEPTLRAHSFPTLLAISPIASLELLSLLRTRPRLGLDVFCFRRGLSPAPTLDEFSLAISLASRAREPDAAAALFTDATSVHSPDQALYNALMAAYMHGGLMDSCLDTFRALERDPRCGPPNVDSVPHCVDVGQNGIGIL</sequence>